<evidence type="ECO:0000313" key="2">
    <source>
        <dbReference type="Proteomes" id="UP000887540"/>
    </source>
</evidence>
<dbReference type="AlphaFoldDB" id="A0A914DIE4"/>
<dbReference type="WBParaSite" id="ACRNAN_scaffold11057.g29993.t1">
    <property type="protein sequence ID" value="ACRNAN_scaffold11057.g29993.t1"/>
    <property type="gene ID" value="ACRNAN_scaffold11057.g29993"/>
</dbReference>
<evidence type="ECO:0000313" key="4">
    <source>
        <dbReference type="WBParaSite" id="ACRNAN_scaffold2550.g27384.t1"/>
    </source>
</evidence>
<accession>A0A914DIE4</accession>
<organism evidence="2 4">
    <name type="scientific">Acrobeloides nanus</name>
    <dbReference type="NCBI Taxonomy" id="290746"/>
    <lineage>
        <taxon>Eukaryota</taxon>
        <taxon>Metazoa</taxon>
        <taxon>Ecdysozoa</taxon>
        <taxon>Nematoda</taxon>
        <taxon>Chromadorea</taxon>
        <taxon>Rhabditida</taxon>
        <taxon>Tylenchina</taxon>
        <taxon>Cephalobomorpha</taxon>
        <taxon>Cephaloboidea</taxon>
        <taxon>Cephalobidae</taxon>
        <taxon>Acrobeloides</taxon>
    </lineage>
</organism>
<proteinExistence type="predicted"/>
<dbReference type="WBParaSite" id="ACRNAN_scaffold2550.g27384.t1">
    <property type="protein sequence ID" value="ACRNAN_scaffold2550.g27384.t1"/>
    <property type="gene ID" value="ACRNAN_scaffold2550.g27384"/>
</dbReference>
<feature type="transmembrane region" description="Helical" evidence="1">
    <location>
        <begin position="6"/>
        <end position="26"/>
    </location>
</feature>
<evidence type="ECO:0000313" key="3">
    <source>
        <dbReference type="WBParaSite" id="ACRNAN_scaffold11057.g29993.t1"/>
    </source>
</evidence>
<keyword evidence="1" id="KW-0812">Transmembrane</keyword>
<protein>
    <submittedName>
        <fullName evidence="3 4">Uncharacterized protein</fullName>
    </submittedName>
</protein>
<keyword evidence="1" id="KW-1133">Transmembrane helix</keyword>
<keyword evidence="1" id="KW-0472">Membrane</keyword>
<evidence type="ECO:0000256" key="1">
    <source>
        <dbReference type="SAM" id="Phobius"/>
    </source>
</evidence>
<reference evidence="3 4" key="1">
    <citation type="submission" date="2022-11" db="UniProtKB">
        <authorList>
            <consortium name="WormBaseParasite"/>
        </authorList>
    </citation>
    <scope>IDENTIFICATION</scope>
</reference>
<name>A0A914DIE4_9BILA</name>
<sequence length="145" mass="16702">MQSSLFFHLILVTLLILLIDASNFLLEFPIKSQGKKLRLECSWIGHTSWYGYCEKTNCPATTSTEEWIEIERTNGYERFVGNATTKYASLIEKFGPFSSKEEIEKFDKEALAEFGWPCVIGGKKVLCCMKPTIWDIFKEITRLLT</sequence>
<dbReference type="Proteomes" id="UP000887540">
    <property type="component" value="Unplaced"/>
</dbReference>
<keyword evidence="2" id="KW-1185">Reference proteome</keyword>